<dbReference type="InterPro" id="IPR050448">
    <property type="entry name" value="OpgB/LTA_synthase_biosynth"/>
</dbReference>
<comment type="pathway">
    <text evidence="2">Cell wall biogenesis; lipoteichoic acid biosynthesis.</text>
</comment>
<dbReference type="InterPro" id="IPR017850">
    <property type="entry name" value="Alkaline_phosphatase_core_sf"/>
</dbReference>
<dbReference type="GO" id="GO:0016740">
    <property type="term" value="F:transferase activity"/>
    <property type="evidence" value="ECO:0007669"/>
    <property type="project" value="UniProtKB-KW"/>
</dbReference>
<feature type="transmembrane region" description="Helical" evidence="8">
    <location>
        <begin position="170"/>
        <end position="189"/>
    </location>
</feature>
<evidence type="ECO:0000256" key="5">
    <source>
        <dbReference type="ARBA" id="ARBA00022989"/>
    </source>
</evidence>
<evidence type="ECO:0000259" key="9">
    <source>
        <dbReference type="Pfam" id="PF00884"/>
    </source>
</evidence>
<dbReference type="PANTHER" id="PTHR47371">
    <property type="entry name" value="LIPOTEICHOIC ACID SYNTHASE"/>
    <property type="match status" value="1"/>
</dbReference>
<dbReference type="InterPro" id="IPR000917">
    <property type="entry name" value="Sulfatase_N"/>
</dbReference>
<keyword evidence="3" id="KW-1003">Cell membrane</keyword>
<keyword evidence="6 8" id="KW-0472">Membrane</keyword>
<dbReference type="CDD" id="cd16015">
    <property type="entry name" value="LTA_synthase"/>
    <property type="match status" value="1"/>
</dbReference>
<dbReference type="GO" id="GO:0005886">
    <property type="term" value="C:plasma membrane"/>
    <property type="evidence" value="ECO:0007669"/>
    <property type="project" value="UniProtKB-SubCell"/>
</dbReference>
<feature type="region of interest" description="Disordered" evidence="7">
    <location>
        <begin position="697"/>
        <end position="777"/>
    </location>
</feature>
<comment type="caution">
    <text evidence="10">The sequence shown here is derived from an EMBL/GenBank/DDBJ whole genome shotgun (WGS) entry which is preliminary data.</text>
</comment>
<reference evidence="10" key="1">
    <citation type="journal article" date="2014" name="Int. J. Syst. Evol. Microbiol.">
        <title>Complete genome sequence of Corynebacterium casei LMG S-19264T (=DSM 44701T), isolated from a smear-ripened cheese.</title>
        <authorList>
            <consortium name="US DOE Joint Genome Institute (JGI-PGF)"/>
            <person name="Walter F."/>
            <person name="Albersmeier A."/>
            <person name="Kalinowski J."/>
            <person name="Ruckert C."/>
        </authorList>
    </citation>
    <scope>NUCLEOTIDE SEQUENCE</scope>
    <source>
        <strain evidence="10">CCM 8606</strain>
    </source>
</reference>
<feature type="compositionally biased region" description="Polar residues" evidence="7">
    <location>
        <begin position="750"/>
        <end position="762"/>
    </location>
</feature>
<evidence type="ECO:0000256" key="2">
    <source>
        <dbReference type="ARBA" id="ARBA00004936"/>
    </source>
</evidence>
<feature type="compositionally biased region" description="Low complexity" evidence="7">
    <location>
        <begin position="718"/>
        <end position="733"/>
    </location>
</feature>
<keyword evidence="11" id="KW-1185">Reference proteome</keyword>
<proteinExistence type="predicted"/>
<evidence type="ECO:0000256" key="3">
    <source>
        <dbReference type="ARBA" id="ARBA00022475"/>
    </source>
</evidence>
<keyword evidence="10" id="KW-0808">Transferase</keyword>
<feature type="compositionally biased region" description="Low complexity" evidence="7">
    <location>
        <begin position="740"/>
        <end position="749"/>
    </location>
</feature>
<protein>
    <submittedName>
        <fullName evidence="10">Phosphoglycerol transferase</fullName>
    </submittedName>
</protein>
<dbReference type="EMBL" id="BMDH01000003">
    <property type="protein sequence ID" value="GGI14840.1"/>
    <property type="molecule type" value="Genomic_DNA"/>
</dbReference>
<sequence>MDNHMDDVLQRLQEQPGVVDTTQLSAEEFEQLKALNLRPAQRPAMAWWVYGIAFIFVVFIAIGLLQWCVWTVEPLQGYGGFIGKAFTGKGELQFFLNFLLISALYGILIALTNRFWSTSAFLLLLVGFCAVVERLKVGIRFETVKPSDLDFLKHDAGNMFDFTPPGLDRLIAGAAMFTLTVLVIVYSLAHRDGRKYIIRTRIRALGIALRAGIAAVLAALLALFTIGVSTAGSPANRFATAFGDSPKLWDSVIDAQANGTLMGFLRFVNPKVMEEPSDYSQATMNRLVRKYANVAHQINESRAYNMNDSTVIMVLSESFSDPTRVPGLQLNQDPIPQIRQIKQNSTSGYMLSAGYGGGTANMEFMAMTGLSMANFDASLSSPYQQLIPKLSWIPTVNRMWDNGKESQAFHPYEASMYSRESNYKKFGFTHFWTLNKPDVIAHQERIDSSPYVNDSSAYQSLLEKIDINKSQFLSVLTMQNHMSYDNWYSNNQFVASSTTGMPLGLDETQQIQTYAKGINYTDNETQVFLNQLDNINKPITVIFYGDHLPGVYATAGRDDNNSVALHETDYFIWSNKASASAGTKLPDSTALYTSPNFFMAQAAEHMNAKVSPYLAFLTALHAKVPAMEPPVVNKIQGWSRIPDGQAIYLDAQGNRVDIRQADKETQELLHDYQLIQYDITAGEGYLKDTAFMSLPKDTSAQEQQIEPGTKNAGETPAPDKAAIAARAKQQAEQAAKEQATEQAAHAQNASEQSASEQTKPSDTQAEQTQSEQTTTGQ</sequence>
<feature type="transmembrane region" description="Helical" evidence="8">
    <location>
        <begin position="92"/>
        <end position="111"/>
    </location>
</feature>
<feature type="transmembrane region" description="Helical" evidence="8">
    <location>
        <begin position="209"/>
        <end position="228"/>
    </location>
</feature>
<evidence type="ECO:0000313" key="11">
    <source>
        <dbReference type="Proteomes" id="UP000619536"/>
    </source>
</evidence>
<organism evidence="10 11">
    <name type="scientific">Galliscardovia ingluviei</name>
    <dbReference type="NCBI Taxonomy" id="1769422"/>
    <lineage>
        <taxon>Bacteria</taxon>
        <taxon>Bacillati</taxon>
        <taxon>Actinomycetota</taxon>
        <taxon>Actinomycetes</taxon>
        <taxon>Bifidobacteriales</taxon>
        <taxon>Bifidobacteriaceae</taxon>
        <taxon>Galliscardovia</taxon>
    </lineage>
</organism>
<feature type="transmembrane region" description="Helical" evidence="8">
    <location>
        <begin position="47"/>
        <end position="72"/>
    </location>
</feature>
<name>A0A8J3EXB1_9BIFI</name>
<dbReference type="RefSeq" id="WP_229714810.1">
    <property type="nucleotide sequence ID" value="NZ_BMDH01000003.1"/>
</dbReference>
<evidence type="ECO:0000313" key="10">
    <source>
        <dbReference type="EMBL" id="GGI14840.1"/>
    </source>
</evidence>
<evidence type="ECO:0000256" key="4">
    <source>
        <dbReference type="ARBA" id="ARBA00022692"/>
    </source>
</evidence>
<dbReference type="Pfam" id="PF00884">
    <property type="entry name" value="Sulfatase"/>
    <property type="match status" value="1"/>
</dbReference>
<comment type="subcellular location">
    <subcellularLocation>
        <location evidence="1">Cell membrane</location>
        <topology evidence="1">Multi-pass membrane protein</topology>
    </subcellularLocation>
</comment>
<gene>
    <name evidence="10" type="ORF">GCM10007377_12930</name>
</gene>
<accession>A0A8J3EXB1</accession>
<dbReference type="PANTHER" id="PTHR47371:SF3">
    <property type="entry name" value="PHOSPHOGLYCEROL TRANSFERASE I"/>
    <property type="match status" value="1"/>
</dbReference>
<dbReference type="AlphaFoldDB" id="A0A8J3EXB1"/>
<reference evidence="10" key="2">
    <citation type="submission" date="2020-09" db="EMBL/GenBank/DDBJ databases">
        <authorList>
            <person name="Sun Q."/>
            <person name="Sedlacek I."/>
        </authorList>
    </citation>
    <scope>NUCLEOTIDE SEQUENCE</scope>
    <source>
        <strain evidence="10">CCM 8606</strain>
    </source>
</reference>
<keyword evidence="4 8" id="KW-0812">Transmembrane</keyword>
<evidence type="ECO:0000256" key="7">
    <source>
        <dbReference type="SAM" id="MobiDB-lite"/>
    </source>
</evidence>
<dbReference type="Proteomes" id="UP000619536">
    <property type="component" value="Unassembled WGS sequence"/>
</dbReference>
<keyword evidence="5 8" id="KW-1133">Transmembrane helix</keyword>
<evidence type="ECO:0000256" key="8">
    <source>
        <dbReference type="SAM" id="Phobius"/>
    </source>
</evidence>
<evidence type="ECO:0000256" key="1">
    <source>
        <dbReference type="ARBA" id="ARBA00004651"/>
    </source>
</evidence>
<feature type="transmembrane region" description="Helical" evidence="8">
    <location>
        <begin position="120"/>
        <end position="139"/>
    </location>
</feature>
<feature type="compositionally biased region" description="Polar residues" evidence="7">
    <location>
        <begin position="697"/>
        <end position="706"/>
    </location>
</feature>
<feature type="domain" description="Sulfatase N-terminal" evidence="9">
    <location>
        <begin position="310"/>
        <end position="607"/>
    </location>
</feature>
<dbReference type="Gene3D" id="3.40.720.10">
    <property type="entry name" value="Alkaline Phosphatase, subunit A"/>
    <property type="match status" value="1"/>
</dbReference>
<evidence type="ECO:0000256" key="6">
    <source>
        <dbReference type="ARBA" id="ARBA00023136"/>
    </source>
</evidence>
<feature type="compositionally biased region" description="Low complexity" evidence="7">
    <location>
        <begin position="763"/>
        <end position="777"/>
    </location>
</feature>